<dbReference type="RefSeq" id="WP_179270175.1">
    <property type="nucleotide sequence ID" value="NZ_CP058579.1"/>
</dbReference>
<dbReference type="AlphaFoldDB" id="A0A7D5LCV5"/>
<feature type="transmembrane region" description="Helical" evidence="5">
    <location>
        <begin position="191"/>
        <end position="208"/>
    </location>
</feature>
<feature type="transmembrane region" description="Helical" evidence="5">
    <location>
        <begin position="104"/>
        <end position="126"/>
    </location>
</feature>
<dbReference type="Gene3D" id="1.20.144.10">
    <property type="entry name" value="Phosphatidic acid phosphatase type 2/haloperoxidase"/>
    <property type="match status" value="1"/>
</dbReference>
<keyword evidence="8" id="KW-1185">Reference proteome</keyword>
<dbReference type="OrthoDB" id="329477at2157"/>
<dbReference type="CDD" id="cd03386">
    <property type="entry name" value="PAP2_Aur1_like"/>
    <property type="match status" value="1"/>
</dbReference>
<feature type="transmembrane region" description="Helical" evidence="5">
    <location>
        <begin position="243"/>
        <end position="266"/>
    </location>
</feature>
<feature type="transmembrane region" description="Helical" evidence="5">
    <location>
        <begin position="7"/>
        <end position="26"/>
    </location>
</feature>
<dbReference type="GO" id="GO:0016020">
    <property type="term" value="C:membrane"/>
    <property type="evidence" value="ECO:0007669"/>
    <property type="project" value="UniProtKB-SubCell"/>
</dbReference>
<gene>
    <name evidence="7" type="ORF">HUG12_18405</name>
</gene>
<evidence type="ECO:0000256" key="3">
    <source>
        <dbReference type="ARBA" id="ARBA00022989"/>
    </source>
</evidence>
<organism evidence="7 8">
    <name type="scientific">Halorarum salinum</name>
    <dbReference type="NCBI Taxonomy" id="2743089"/>
    <lineage>
        <taxon>Archaea</taxon>
        <taxon>Methanobacteriati</taxon>
        <taxon>Methanobacteriota</taxon>
        <taxon>Stenosarchaea group</taxon>
        <taxon>Halobacteria</taxon>
        <taxon>Halobacteriales</taxon>
        <taxon>Haloferacaceae</taxon>
        <taxon>Halorarum</taxon>
    </lineage>
</organism>
<name>A0A7D5LCV5_9EURY</name>
<feature type="transmembrane region" description="Helical" evidence="5">
    <location>
        <begin position="46"/>
        <end position="63"/>
    </location>
</feature>
<dbReference type="InterPro" id="IPR000326">
    <property type="entry name" value="PAP2/HPO"/>
</dbReference>
<accession>A0A7D5LCV5</accession>
<dbReference type="GeneID" id="56039474"/>
<evidence type="ECO:0000256" key="2">
    <source>
        <dbReference type="ARBA" id="ARBA00022692"/>
    </source>
</evidence>
<comment type="subcellular location">
    <subcellularLocation>
        <location evidence="1">Membrane</location>
        <topology evidence="1">Multi-pass membrane protein</topology>
    </subcellularLocation>
</comment>
<feature type="transmembrane region" description="Helical" evidence="5">
    <location>
        <begin position="70"/>
        <end position="92"/>
    </location>
</feature>
<dbReference type="KEGG" id="halu:HUG12_18405"/>
<keyword evidence="2 5" id="KW-0812">Transmembrane</keyword>
<dbReference type="InterPro" id="IPR052185">
    <property type="entry name" value="IPC_Synthase-Related"/>
</dbReference>
<sequence>MSILTTVLLQVVVVVTVLCIGGAAMLVRGGRLELLRRDGRARVHEVAPAFVALGAALAVNAVVRDHVPKVAWLVGVNITGYIHAIEGGFVPWLQTFATPAATAYFSATYVFGYTFVLVFPLLAYLLHPDPRHLRELAVAYGLNYVIGLVCYAVFVAYGPRNLLADQVEPLLYSTYPQYMELVAQVNTNTNVFPSLHTSLSLTVAAFAVRTRDTYPAWAVVAPVLAGSIVVATMYLGIHWATDVVAGALLAALCVTLARRGVPAAVVAHVRSAGRRRVGGPGRWL</sequence>
<keyword evidence="3 5" id="KW-1133">Transmembrane helix</keyword>
<feature type="transmembrane region" description="Helical" evidence="5">
    <location>
        <begin position="138"/>
        <end position="157"/>
    </location>
</feature>
<dbReference type="Pfam" id="PF14378">
    <property type="entry name" value="PAP2_3"/>
    <property type="match status" value="1"/>
</dbReference>
<keyword evidence="4 5" id="KW-0472">Membrane</keyword>
<dbReference type="InterPro" id="IPR026841">
    <property type="entry name" value="Aur1/Ipt1"/>
</dbReference>
<dbReference type="InterPro" id="IPR036938">
    <property type="entry name" value="PAP2/HPO_sf"/>
</dbReference>
<evidence type="ECO:0000313" key="7">
    <source>
        <dbReference type="EMBL" id="QLG63591.1"/>
    </source>
</evidence>
<protein>
    <submittedName>
        <fullName evidence="7">Inositol phosphorylceramide synthase</fullName>
    </submittedName>
</protein>
<dbReference type="Proteomes" id="UP000509626">
    <property type="component" value="Chromosome"/>
</dbReference>
<reference evidence="7 8" key="1">
    <citation type="submission" date="2020-06" db="EMBL/GenBank/DDBJ databases">
        <title>NJ-3-1, isolated from saline soil.</title>
        <authorList>
            <person name="Cui H.L."/>
            <person name="Shi X."/>
        </authorList>
    </citation>
    <scope>NUCLEOTIDE SEQUENCE [LARGE SCALE GENOMIC DNA]</scope>
    <source>
        <strain evidence="7 8">NJ-3-1</strain>
    </source>
</reference>
<dbReference type="PANTHER" id="PTHR31310:SF7">
    <property type="entry name" value="PA-PHOSPHATASE RELATED-FAMILY PROTEIN DDB_G0268928"/>
    <property type="match status" value="1"/>
</dbReference>
<evidence type="ECO:0000256" key="1">
    <source>
        <dbReference type="ARBA" id="ARBA00004141"/>
    </source>
</evidence>
<dbReference type="SUPFAM" id="SSF48317">
    <property type="entry name" value="Acid phosphatase/Vanadium-dependent haloperoxidase"/>
    <property type="match status" value="1"/>
</dbReference>
<dbReference type="SMART" id="SM00014">
    <property type="entry name" value="acidPPc"/>
    <property type="match status" value="1"/>
</dbReference>
<evidence type="ECO:0000313" key="8">
    <source>
        <dbReference type="Proteomes" id="UP000509626"/>
    </source>
</evidence>
<proteinExistence type="predicted"/>
<feature type="domain" description="Phosphatidic acid phosphatase type 2/haloperoxidase" evidence="6">
    <location>
        <begin position="145"/>
        <end position="258"/>
    </location>
</feature>
<evidence type="ECO:0000259" key="6">
    <source>
        <dbReference type="SMART" id="SM00014"/>
    </source>
</evidence>
<feature type="transmembrane region" description="Helical" evidence="5">
    <location>
        <begin position="215"/>
        <end position="237"/>
    </location>
</feature>
<dbReference type="PANTHER" id="PTHR31310">
    <property type="match status" value="1"/>
</dbReference>
<dbReference type="EMBL" id="CP058579">
    <property type="protein sequence ID" value="QLG63591.1"/>
    <property type="molecule type" value="Genomic_DNA"/>
</dbReference>
<evidence type="ECO:0000256" key="5">
    <source>
        <dbReference type="SAM" id="Phobius"/>
    </source>
</evidence>
<evidence type="ECO:0000256" key="4">
    <source>
        <dbReference type="ARBA" id="ARBA00023136"/>
    </source>
</evidence>